<comment type="caution">
    <text evidence="2">The sequence shown here is derived from an EMBL/GenBank/DDBJ whole genome shotgun (WGS) entry which is preliminary data.</text>
</comment>
<dbReference type="Proteomes" id="UP000541558">
    <property type="component" value="Unassembled WGS sequence"/>
</dbReference>
<dbReference type="AlphaFoldDB" id="A0A8H5CAH9"/>
<proteinExistence type="predicted"/>
<dbReference type="OrthoDB" id="10485326at2759"/>
<dbReference type="EMBL" id="JAACJK010000017">
    <property type="protein sequence ID" value="KAF5338136.1"/>
    <property type="molecule type" value="Genomic_DNA"/>
</dbReference>
<sequence>MLIWKIVGNFFRPFGWERWIEYITIDLIPTRAGERARDHTGPTRPLHGPSPSPNQPEGLRILCDSSHNSFGSLAITAVQGNMIVDNGDYDRLRHIIAGEIRRSIPTAVRHSNANALVITDALGETLTLPWSLVPTYEVR</sequence>
<keyword evidence="3" id="KW-1185">Reference proteome</keyword>
<reference evidence="2 3" key="1">
    <citation type="journal article" date="2020" name="ISME J.">
        <title>Uncovering the hidden diversity of litter-decomposition mechanisms in mushroom-forming fungi.</title>
        <authorList>
            <person name="Floudas D."/>
            <person name="Bentzer J."/>
            <person name="Ahren D."/>
            <person name="Johansson T."/>
            <person name="Persson P."/>
            <person name="Tunlid A."/>
        </authorList>
    </citation>
    <scope>NUCLEOTIDE SEQUENCE [LARGE SCALE GENOMIC DNA]</scope>
    <source>
        <strain evidence="2 3">CBS 175.51</strain>
    </source>
</reference>
<feature type="region of interest" description="Disordered" evidence="1">
    <location>
        <begin position="33"/>
        <end position="56"/>
    </location>
</feature>
<gene>
    <name evidence="2" type="ORF">D9611_014557</name>
</gene>
<accession>A0A8H5CAH9</accession>
<evidence type="ECO:0000256" key="1">
    <source>
        <dbReference type="SAM" id="MobiDB-lite"/>
    </source>
</evidence>
<organism evidence="2 3">
    <name type="scientific">Ephemerocybe angulata</name>
    <dbReference type="NCBI Taxonomy" id="980116"/>
    <lineage>
        <taxon>Eukaryota</taxon>
        <taxon>Fungi</taxon>
        <taxon>Dikarya</taxon>
        <taxon>Basidiomycota</taxon>
        <taxon>Agaricomycotina</taxon>
        <taxon>Agaricomycetes</taxon>
        <taxon>Agaricomycetidae</taxon>
        <taxon>Agaricales</taxon>
        <taxon>Agaricineae</taxon>
        <taxon>Psathyrellaceae</taxon>
        <taxon>Ephemerocybe</taxon>
    </lineage>
</organism>
<evidence type="ECO:0000313" key="2">
    <source>
        <dbReference type="EMBL" id="KAF5338136.1"/>
    </source>
</evidence>
<name>A0A8H5CAH9_9AGAR</name>
<evidence type="ECO:0000313" key="3">
    <source>
        <dbReference type="Proteomes" id="UP000541558"/>
    </source>
</evidence>
<protein>
    <submittedName>
        <fullName evidence="2">Uncharacterized protein</fullName>
    </submittedName>
</protein>